<dbReference type="InterPro" id="IPR039104">
    <property type="entry name" value="6PGL"/>
</dbReference>
<protein>
    <recommendedName>
        <fullName evidence="6 7">6-phosphogluconolactonase</fullName>
        <shortName evidence="7">6PGL</shortName>
        <ecNumber evidence="5 7">3.1.1.31</ecNumber>
    </recommendedName>
</protein>
<dbReference type="EC" id="3.1.1.31" evidence="5 7"/>
<dbReference type="UniPathway" id="UPA00115">
    <property type="reaction ID" value="UER00409"/>
</dbReference>
<dbReference type="InterPro" id="IPR037171">
    <property type="entry name" value="NagB/RpiA_transferase-like"/>
</dbReference>
<evidence type="ECO:0000256" key="7">
    <source>
        <dbReference type="RuleBase" id="RU365095"/>
    </source>
</evidence>
<evidence type="ECO:0000256" key="1">
    <source>
        <dbReference type="ARBA" id="ARBA00000832"/>
    </source>
</evidence>
<dbReference type="GO" id="GO:0006098">
    <property type="term" value="P:pentose-phosphate shunt"/>
    <property type="evidence" value="ECO:0007669"/>
    <property type="project" value="UniProtKB-UniPathway"/>
</dbReference>
<evidence type="ECO:0000313" key="9">
    <source>
        <dbReference type="EMBL" id="SDI04043.1"/>
    </source>
</evidence>
<dbReference type="InterPro" id="IPR005900">
    <property type="entry name" value="6-phosphogluconolactonase_DevB"/>
</dbReference>
<evidence type="ECO:0000256" key="5">
    <source>
        <dbReference type="ARBA" id="ARBA00013198"/>
    </source>
</evidence>
<reference evidence="10" key="1">
    <citation type="submission" date="2016-10" db="EMBL/GenBank/DDBJ databases">
        <authorList>
            <person name="Varghese N."/>
            <person name="Submissions S."/>
        </authorList>
    </citation>
    <scope>NUCLEOTIDE SEQUENCE [LARGE SCALE GENOMIC DNA]</scope>
    <source>
        <strain evidence="10">DSM 22002</strain>
    </source>
</reference>
<gene>
    <name evidence="7" type="primary">pgl</name>
    <name evidence="9" type="ORF">SAMN04489720_3292</name>
</gene>
<keyword evidence="7" id="KW-0378">Hydrolase</keyword>
<dbReference type="AlphaFoldDB" id="A0A1G8HBN9"/>
<dbReference type="PANTHER" id="PTHR11054:SF0">
    <property type="entry name" value="6-PHOSPHOGLUCONOLACTONASE"/>
    <property type="match status" value="1"/>
</dbReference>
<dbReference type="RefSeq" id="WP_092506676.1">
    <property type="nucleotide sequence ID" value="NZ_LT629695.1"/>
</dbReference>
<comment type="similarity">
    <text evidence="4 7">Belongs to the glucosamine/galactosamine-6-phosphate isomerase family. 6-phosphogluconolactonase subfamily.</text>
</comment>
<comment type="catalytic activity">
    <reaction evidence="1 7">
        <text>6-phospho-D-glucono-1,5-lactone + H2O = 6-phospho-D-gluconate + H(+)</text>
        <dbReference type="Rhea" id="RHEA:12556"/>
        <dbReference type="ChEBI" id="CHEBI:15377"/>
        <dbReference type="ChEBI" id="CHEBI:15378"/>
        <dbReference type="ChEBI" id="CHEBI:57955"/>
        <dbReference type="ChEBI" id="CHEBI:58759"/>
        <dbReference type="EC" id="3.1.1.31"/>
    </reaction>
</comment>
<evidence type="ECO:0000259" key="8">
    <source>
        <dbReference type="Pfam" id="PF01182"/>
    </source>
</evidence>
<dbReference type="SUPFAM" id="SSF100950">
    <property type="entry name" value="NagB/RpiA/CoA transferase-like"/>
    <property type="match status" value="1"/>
</dbReference>
<dbReference type="OrthoDB" id="9810967at2"/>
<evidence type="ECO:0000256" key="3">
    <source>
        <dbReference type="ARBA" id="ARBA00004961"/>
    </source>
</evidence>
<dbReference type="Gene3D" id="3.40.50.1360">
    <property type="match status" value="1"/>
</dbReference>
<evidence type="ECO:0000256" key="4">
    <source>
        <dbReference type="ARBA" id="ARBA00010662"/>
    </source>
</evidence>
<comment type="function">
    <text evidence="2 7">Hydrolysis of 6-phosphogluconolactone to 6-phosphogluconate.</text>
</comment>
<dbReference type="GO" id="GO:0005975">
    <property type="term" value="P:carbohydrate metabolic process"/>
    <property type="evidence" value="ECO:0007669"/>
    <property type="project" value="UniProtKB-UniRule"/>
</dbReference>
<dbReference type="Pfam" id="PF01182">
    <property type="entry name" value="Glucosamine_iso"/>
    <property type="match status" value="1"/>
</dbReference>
<name>A0A1G8HBN9_9MICO</name>
<dbReference type="InterPro" id="IPR006148">
    <property type="entry name" value="Glc/Gal-6P_isomerase"/>
</dbReference>
<evidence type="ECO:0000256" key="6">
    <source>
        <dbReference type="ARBA" id="ARBA00020337"/>
    </source>
</evidence>
<comment type="pathway">
    <text evidence="3 7">Carbohydrate degradation; pentose phosphate pathway; D-ribulose 5-phosphate from D-glucose 6-phosphate (oxidative stage): step 2/3.</text>
</comment>
<keyword evidence="10" id="KW-1185">Reference proteome</keyword>
<proteinExistence type="inferred from homology"/>
<dbReference type="CDD" id="cd01400">
    <property type="entry name" value="6PGL"/>
    <property type="match status" value="1"/>
</dbReference>
<accession>A0A1G8HBN9</accession>
<dbReference type="STRING" id="399736.SAMN04489720_3292"/>
<dbReference type="PANTHER" id="PTHR11054">
    <property type="entry name" value="6-PHOSPHOGLUCONOLACTONASE"/>
    <property type="match status" value="1"/>
</dbReference>
<evidence type="ECO:0000313" key="10">
    <source>
        <dbReference type="Proteomes" id="UP000198822"/>
    </source>
</evidence>
<dbReference type="GO" id="GO:0017057">
    <property type="term" value="F:6-phosphogluconolactonase activity"/>
    <property type="evidence" value="ECO:0007669"/>
    <property type="project" value="UniProtKB-UniRule"/>
</dbReference>
<dbReference type="EMBL" id="LT629695">
    <property type="protein sequence ID" value="SDI04043.1"/>
    <property type="molecule type" value="Genomic_DNA"/>
</dbReference>
<feature type="domain" description="Glucosamine/galactosamine-6-phosphate isomerase" evidence="8">
    <location>
        <begin position="10"/>
        <end position="219"/>
    </location>
</feature>
<dbReference type="NCBIfam" id="TIGR01198">
    <property type="entry name" value="pgl"/>
    <property type="match status" value="1"/>
</dbReference>
<evidence type="ECO:0000256" key="2">
    <source>
        <dbReference type="ARBA" id="ARBA00002681"/>
    </source>
</evidence>
<organism evidence="9 10">
    <name type="scientific">Agrococcus jejuensis</name>
    <dbReference type="NCBI Taxonomy" id="399736"/>
    <lineage>
        <taxon>Bacteria</taxon>
        <taxon>Bacillati</taxon>
        <taxon>Actinomycetota</taxon>
        <taxon>Actinomycetes</taxon>
        <taxon>Micrococcales</taxon>
        <taxon>Microbacteriaceae</taxon>
        <taxon>Agrococcus</taxon>
    </lineage>
</organism>
<sequence length="239" mass="25102">MSRELVIHADRAALVAETADRFAATITAVLAEQDECHVALTGGSVGIELLAALRGRALDWARIHCWWGDERFVAAADGDRNALQAREALLDHVDIPAANVHELPASDAGLDLDAAAIAATAELGDRVLDLVLLGMGPDAHVASLFPGHDGTDVEGAGVIAVRDSPKPPPERLSLTFDALNRAPRVWLVVAGDDKASALALAMSTADRHEVPAAGVHGTRETRYLVDRAAASLLPDGMLD</sequence>
<dbReference type="Proteomes" id="UP000198822">
    <property type="component" value="Chromosome I"/>
</dbReference>